<dbReference type="GeneID" id="92908531"/>
<dbReference type="RefSeq" id="WP_006220089.1">
    <property type="nucleotide sequence ID" value="NZ_GG770409.1"/>
</dbReference>
<dbReference type="OrthoDB" id="9148269at2"/>
<evidence type="ECO:0000313" key="1">
    <source>
        <dbReference type="EMBL" id="EFF74626.1"/>
    </source>
</evidence>
<comment type="caution">
    <text evidence="1">The sequence shown here is derived from an EMBL/GenBank/DDBJ whole genome shotgun (WGS) entry which is preliminary data.</text>
</comment>
<dbReference type="Proteomes" id="UP000004510">
    <property type="component" value="Unassembled WGS sequence"/>
</dbReference>
<dbReference type="HOGENOM" id="CLU_854255_0_0_4"/>
<reference evidence="2" key="1">
    <citation type="submission" date="2010-03" db="EMBL/GenBank/DDBJ databases">
        <title>Complete sequence of Mobiluncus curtisii ATCC 43063.</title>
        <authorList>
            <person name="Muzny D."/>
            <person name="Qin X."/>
            <person name="Deng J."/>
            <person name="Jiang H."/>
            <person name="Liu Y."/>
            <person name="Qu J."/>
            <person name="Song X.-Z."/>
            <person name="Zhang L."/>
            <person name="Thornton R."/>
            <person name="Coyle M."/>
            <person name="Francisco L."/>
            <person name="Jackson L."/>
            <person name="Javaid M."/>
            <person name="Korchina V."/>
            <person name="Kovar C."/>
            <person name="Mata R."/>
            <person name="Mathew T."/>
            <person name="Ngo R."/>
            <person name="Nguyen L."/>
            <person name="Nguyen N."/>
            <person name="Okwuonu G."/>
            <person name="Ongeri F."/>
            <person name="Pham C."/>
            <person name="Simmons D."/>
            <person name="Wilczek-Boney K."/>
            <person name="Hale W."/>
            <person name="Jakkamsetti A."/>
            <person name="Pham P."/>
            <person name="Ruth R."/>
            <person name="San Lucas F."/>
            <person name="Warren J."/>
            <person name="Zhang J."/>
            <person name="Zhao Z."/>
            <person name="Zhou C."/>
            <person name="Zhu D."/>
            <person name="Lee S."/>
            <person name="Bess C."/>
            <person name="Blankenburg K."/>
            <person name="Forbes L."/>
            <person name="Fu Q."/>
            <person name="Gubbala S."/>
            <person name="Hirani K."/>
            <person name="Jayaseelan J.C."/>
            <person name="Lara F."/>
            <person name="Munidasa M."/>
            <person name="Palculict T."/>
            <person name="Patil S."/>
            <person name="Pu L.-L."/>
            <person name="Saada N."/>
            <person name="Tang L."/>
            <person name="Weissenberger G."/>
            <person name="Zhu Y."/>
            <person name="Hemphill L."/>
            <person name="Shang Y."/>
            <person name="Youmans B."/>
            <person name="Ayvaz T."/>
            <person name="Ross M."/>
            <person name="Santibanez J."/>
            <person name="Aqrawi P."/>
            <person name="Gross S."/>
            <person name="Joshi V."/>
            <person name="Fowler G."/>
            <person name="Nazareth L."/>
            <person name="Reid J."/>
            <person name="Worley K."/>
            <person name="Petrosino J."/>
            <person name="Highlander S."/>
            <person name="Gibbs R."/>
            <person name="Gibbs R."/>
        </authorList>
    </citation>
    <scope>NUCLEOTIDE SEQUENCE [LARGE SCALE GENOMIC DNA]</scope>
    <source>
        <strain evidence="2">ATCC 43553</strain>
    </source>
</reference>
<dbReference type="Pfam" id="PF14022">
    <property type="entry name" value="DUF4238"/>
    <property type="match status" value="1"/>
</dbReference>
<dbReference type="InterPro" id="IPR025332">
    <property type="entry name" value="DUF4238"/>
</dbReference>
<evidence type="ECO:0008006" key="3">
    <source>
        <dbReference type="Google" id="ProtNLM"/>
    </source>
</evidence>
<accession>D4XEU9</accession>
<proteinExistence type="predicted"/>
<name>D4XEU9_9BURK</name>
<dbReference type="EMBL" id="ADMS01000094">
    <property type="protein sequence ID" value="EFF74626.1"/>
    <property type="molecule type" value="Genomic_DNA"/>
</dbReference>
<organism evidence="1 2">
    <name type="scientific">Achromobacter piechaudii ATCC 43553</name>
    <dbReference type="NCBI Taxonomy" id="742159"/>
    <lineage>
        <taxon>Bacteria</taxon>
        <taxon>Pseudomonadati</taxon>
        <taxon>Pseudomonadota</taxon>
        <taxon>Betaproteobacteria</taxon>
        <taxon>Burkholderiales</taxon>
        <taxon>Alcaligenaceae</taxon>
        <taxon>Achromobacter</taxon>
    </lineage>
</organism>
<gene>
    <name evidence="1" type="ORF">HMPREF0004_3996</name>
</gene>
<dbReference type="eggNOG" id="ENOG502ZYGH">
    <property type="taxonomic scope" value="Bacteria"/>
</dbReference>
<sequence>MNQKKRHHFVPKAYLNSFKDVSGRILVYRKDKVADPLSVAPDATQFRRYYYSQPKPGGGVDNNALEDLFSTLESGWPEVVEKLHPRDSVNDHLELIFQFIALQRVRVPAARDLAEAIYAATVRGTMNHLARAGKLPPPPAEYPDLLDRVTISIDPHQSIHAMAWMMKGMETHFDRIGLVAIHNATGLPFLTSDNPVVWYDGSMAFERQAPYTIKPGGPFILQFPVSPTLVLIGSPEHKKSFDAQGLLYGEAPDQGWVHYVNAQTCRFAYEAVIAQQPGQEALIEQFANVAPVHKSVMLPTATGEAVVMQQAFGPRPQKPKWQGGD</sequence>
<dbReference type="AlphaFoldDB" id="D4XEU9"/>
<evidence type="ECO:0000313" key="2">
    <source>
        <dbReference type="Proteomes" id="UP000004510"/>
    </source>
</evidence>
<protein>
    <recommendedName>
        <fullName evidence="3">DUF4238 domain-containing protein</fullName>
    </recommendedName>
</protein>